<proteinExistence type="predicted"/>
<dbReference type="InterPro" id="IPR027267">
    <property type="entry name" value="AH/BAR_dom_sf"/>
</dbReference>
<dbReference type="Ensembl" id="ENSBMST00010006316.1">
    <property type="protein sequence ID" value="ENSBMSP00010005710.1"/>
    <property type="gene ID" value="ENSBMSG00010004240.1"/>
</dbReference>
<evidence type="ECO:0000259" key="1">
    <source>
        <dbReference type="SMART" id="SM00055"/>
    </source>
</evidence>
<dbReference type="SMART" id="SM00055">
    <property type="entry name" value="FCH"/>
    <property type="match status" value="1"/>
</dbReference>
<gene>
    <name evidence="2" type="primary">FER</name>
</gene>
<dbReference type="AlphaFoldDB" id="A0A8C0CJ27"/>
<feature type="domain" description="FCH" evidence="1">
    <location>
        <begin position="1"/>
        <end position="88"/>
    </location>
</feature>
<evidence type="ECO:0000313" key="2">
    <source>
        <dbReference type="Ensembl" id="ENSBMSP00010005710.1"/>
    </source>
</evidence>
<protein>
    <submittedName>
        <fullName evidence="2">FER tyrosine kinase</fullName>
    </submittedName>
</protein>
<organism evidence="2">
    <name type="scientific">Balaenoptera musculus</name>
    <name type="common">Blue whale</name>
    <dbReference type="NCBI Taxonomy" id="9771"/>
    <lineage>
        <taxon>Eukaryota</taxon>
        <taxon>Metazoa</taxon>
        <taxon>Chordata</taxon>
        <taxon>Craniata</taxon>
        <taxon>Vertebrata</taxon>
        <taxon>Euteleostomi</taxon>
        <taxon>Mammalia</taxon>
        <taxon>Eutheria</taxon>
        <taxon>Laurasiatheria</taxon>
        <taxon>Artiodactyla</taxon>
        <taxon>Whippomorpha</taxon>
        <taxon>Cetacea</taxon>
        <taxon>Mysticeti</taxon>
        <taxon>Balaenopteridae</taxon>
        <taxon>Balaenoptera</taxon>
    </lineage>
</organism>
<reference evidence="2" key="1">
    <citation type="submission" date="2023-09" db="UniProtKB">
        <authorList>
            <consortium name="Ensembl"/>
        </authorList>
    </citation>
    <scope>IDENTIFICATION</scope>
</reference>
<sequence length="147" mass="17148">MGFGSDLKNSHEAVLKLQDWELRLLETVKKFMALRIKSDKEYASTLQNLCNQVDKESTIQMNYVSNVSKYLYFKPRMSGSQRKSSSDVAGTAKKCQVITMETKVKIIERVEQQEEEEVTEESKRFTIQEMAKEFSFFEAALFLRHRT</sequence>
<dbReference type="InterPro" id="IPR001060">
    <property type="entry name" value="FCH_dom"/>
</dbReference>
<dbReference type="Gene3D" id="1.20.1270.60">
    <property type="entry name" value="Arfaptin homology (AH) domain/BAR domain"/>
    <property type="match status" value="1"/>
</dbReference>
<dbReference type="Pfam" id="PF00611">
    <property type="entry name" value="FCH"/>
    <property type="match status" value="1"/>
</dbReference>
<dbReference type="SUPFAM" id="SSF103657">
    <property type="entry name" value="BAR/IMD domain-like"/>
    <property type="match status" value="1"/>
</dbReference>
<accession>A0A8C0CJ27</accession>
<name>A0A8C0CJ27_BALMU</name>
<dbReference type="GeneTree" id="ENSGT00940000154997"/>